<keyword evidence="6" id="KW-1185">Reference proteome</keyword>
<dbReference type="InterPro" id="IPR051164">
    <property type="entry name" value="NmrA-like_oxidored"/>
</dbReference>
<feature type="domain" description="NmrA-like" evidence="4">
    <location>
        <begin position="3"/>
        <end position="235"/>
    </location>
</feature>
<dbReference type="HOGENOM" id="CLU_007383_8_4_1"/>
<dbReference type="Pfam" id="PF05368">
    <property type="entry name" value="NmrA"/>
    <property type="match status" value="1"/>
</dbReference>
<proteinExistence type="inferred from homology"/>
<dbReference type="PANTHER" id="PTHR42748">
    <property type="entry name" value="NITROGEN METABOLITE REPRESSION PROTEIN NMRA FAMILY MEMBER"/>
    <property type="match status" value="1"/>
</dbReference>
<organism evidence="5 6">
    <name type="scientific">Ophiostoma piceae (strain UAMH 11346)</name>
    <name type="common">Sap stain fungus</name>
    <dbReference type="NCBI Taxonomy" id="1262450"/>
    <lineage>
        <taxon>Eukaryota</taxon>
        <taxon>Fungi</taxon>
        <taxon>Dikarya</taxon>
        <taxon>Ascomycota</taxon>
        <taxon>Pezizomycotina</taxon>
        <taxon>Sordariomycetes</taxon>
        <taxon>Sordariomycetidae</taxon>
        <taxon>Ophiostomatales</taxon>
        <taxon>Ophiostomataceae</taxon>
        <taxon>Ophiostoma</taxon>
    </lineage>
</organism>
<keyword evidence="2" id="KW-0521">NADP</keyword>
<evidence type="ECO:0000256" key="2">
    <source>
        <dbReference type="ARBA" id="ARBA00022857"/>
    </source>
</evidence>
<comment type="similarity">
    <text evidence="1">Belongs to the NmrA-type oxidoreductase family.</text>
</comment>
<evidence type="ECO:0000313" key="5">
    <source>
        <dbReference type="EMBL" id="EPE02650.1"/>
    </source>
</evidence>
<evidence type="ECO:0000259" key="4">
    <source>
        <dbReference type="Pfam" id="PF05368"/>
    </source>
</evidence>
<dbReference type="Proteomes" id="UP000016923">
    <property type="component" value="Unassembled WGS sequence"/>
</dbReference>
<dbReference type="VEuPathDB" id="FungiDB:F503_03999"/>
<gene>
    <name evidence="5" type="ORF">F503_03999</name>
</gene>
<reference evidence="5 6" key="1">
    <citation type="journal article" date="2013" name="BMC Genomics">
        <title>The genome and transcriptome of the pine saprophyte Ophiostoma piceae, and a comparison with the bark beetle-associated pine pathogen Grosmannia clavigera.</title>
        <authorList>
            <person name="Haridas S."/>
            <person name="Wang Y."/>
            <person name="Lim L."/>
            <person name="Massoumi Alamouti S."/>
            <person name="Jackman S."/>
            <person name="Docking R."/>
            <person name="Robertson G."/>
            <person name="Birol I."/>
            <person name="Bohlmann J."/>
            <person name="Breuil C."/>
        </authorList>
    </citation>
    <scope>NUCLEOTIDE SEQUENCE [LARGE SCALE GENOMIC DNA]</scope>
    <source>
        <strain evidence="5 6">UAMH 11346</strain>
    </source>
</reference>
<sequence>MTQIFVAGITGCQGGAVAQLALRSGWSVHGLARNPAAATATALATQGVKLVAGDYDNTDALNRSLAGCTAVFIVPSPVFTDLTAELRWATAIVTAARSAGTVTSVVVSTSLGTEVFGDSDTSVFAQFMRYKRKVEVAVASSGIKTWTILRPGNFMANYLTPKVAMYPGFRETGVWTTGLLPDTQLPLVDEADIAALTVAAIGDPARFHEQTIGVASDVLTPGEIVAVLQEVLDENSGNSAHDQTNEKNIKRLKVAYLSDAELEGIKQKNPVIVAAYFMMRDMIGLIDVDAARNGHGMQMGTFRDYVHHHSENVKATYR</sequence>
<dbReference type="OMA" id="VEPFVRM"/>
<dbReference type="Gene3D" id="3.40.50.720">
    <property type="entry name" value="NAD(P)-binding Rossmann-like Domain"/>
    <property type="match status" value="1"/>
</dbReference>
<dbReference type="PANTHER" id="PTHR42748:SF30">
    <property type="entry name" value="NMRA-LIKE DOMAIN-CONTAINING PROTEIN"/>
    <property type="match status" value="1"/>
</dbReference>
<dbReference type="GO" id="GO:0005634">
    <property type="term" value="C:nucleus"/>
    <property type="evidence" value="ECO:0007669"/>
    <property type="project" value="TreeGrafter"/>
</dbReference>
<evidence type="ECO:0000256" key="1">
    <source>
        <dbReference type="ARBA" id="ARBA00006328"/>
    </source>
</evidence>
<dbReference type="InterPro" id="IPR036291">
    <property type="entry name" value="NAD(P)-bd_dom_sf"/>
</dbReference>
<dbReference type="GO" id="GO:0016491">
    <property type="term" value="F:oxidoreductase activity"/>
    <property type="evidence" value="ECO:0007669"/>
    <property type="project" value="UniProtKB-KW"/>
</dbReference>
<dbReference type="AlphaFoldDB" id="S3CPY2"/>
<dbReference type="SUPFAM" id="SSF51735">
    <property type="entry name" value="NAD(P)-binding Rossmann-fold domains"/>
    <property type="match status" value="1"/>
</dbReference>
<dbReference type="EMBL" id="KE148175">
    <property type="protein sequence ID" value="EPE02650.1"/>
    <property type="molecule type" value="Genomic_DNA"/>
</dbReference>
<name>S3CPY2_OPHP1</name>
<evidence type="ECO:0000256" key="3">
    <source>
        <dbReference type="ARBA" id="ARBA00023002"/>
    </source>
</evidence>
<accession>S3CPY2</accession>
<keyword evidence="3" id="KW-0560">Oxidoreductase</keyword>
<dbReference type="STRING" id="1262450.S3CPY2"/>
<dbReference type="eggNOG" id="ENOG502SKH5">
    <property type="taxonomic scope" value="Eukaryota"/>
</dbReference>
<dbReference type="InterPro" id="IPR008030">
    <property type="entry name" value="NmrA-like"/>
</dbReference>
<protein>
    <submittedName>
        <fullName evidence="5">Nad dependent epimerase</fullName>
    </submittedName>
</protein>
<dbReference type="OrthoDB" id="419598at2759"/>
<evidence type="ECO:0000313" key="6">
    <source>
        <dbReference type="Proteomes" id="UP000016923"/>
    </source>
</evidence>